<keyword evidence="2" id="KW-1185">Reference proteome</keyword>
<dbReference type="EMBL" id="CP136862">
    <property type="protein sequence ID" value="WOJ89214.1"/>
    <property type="molecule type" value="Genomic_DNA"/>
</dbReference>
<proteinExistence type="predicted"/>
<evidence type="ECO:0000313" key="1">
    <source>
        <dbReference type="EMBL" id="WOJ89214.1"/>
    </source>
</evidence>
<protein>
    <submittedName>
        <fullName evidence="1">Uncharacterized protein</fullName>
    </submittedName>
</protein>
<evidence type="ECO:0000313" key="2">
    <source>
        <dbReference type="Proteomes" id="UP001626536"/>
    </source>
</evidence>
<dbReference type="Proteomes" id="UP001626536">
    <property type="component" value="Chromosome"/>
</dbReference>
<reference evidence="1 2" key="1">
    <citation type="submission" date="2023-10" db="EMBL/GenBank/DDBJ databases">
        <title>Novel methanotroph of the genus Methylocapsa from a subarctic wetland.</title>
        <authorList>
            <person name="Belova S.E."/>
            <person name="Oshkin I.Y."/>
            <person name="Miroshnikov K."/>
            <person name="Dedysh S.N."/>
        </authorList>
    </citation>
    <scope>NUCLEOTIDE SEQUENCE [LARGE SCALE GENOMIC DNA]</scope>
    <source>
        <strain evidence="1 2">RX1</strain>
    </source>
</reference>
<organism evidence="1 2">
    <name type="scientific">Methylocapsa polymorpha</name>
    <dbReference type="NCBI Taxonomy" id="3080828"/>
    <lineage>
        <taxon>Bacteria</taxon>
        <taxon>Pseudomonadati</taxon>
        <taxon>Pseudomonadota</taxon>
        <taxon>Alphaproteobacteria</taxon>
        <taxon>Hyphomicrobiales</taxon>
        <taxon>Beijerinckiaceae</taxon>
        <taxon>Methylocapsa</taxon>
    </lineage>
</organism>
<dbReference type="RefSeq" id="WP_407338657.1">
    <property type="nucleotide sequence ID" value="NZ_CP136862.1"/>
</dbReference>
<name>A0ABZ0HPK1_9HYPH</name>
<gene>
    <name evidence="1" type="ORF">RZS28_15610</name>
</gene>
<sequence>MMLKGHLEGLNAVAHVGFDARLSEAALEIEPLAGLSVAQRLGSHFTPSRRELEMEKGPIGLFVGLAGADFCPEHSDGSKTQS</sequence>
<accession>A0ABZ0HPK1</accession>